<keyword evidence="3" id="KW-1185">Reference proteome</keyword>
<evidence type="ECO:0000313" key="3">
    <source>
        <dbReference type="Proteomes" id="UP000691718"/>
    </source>
</evidence>
<dbReference type="EMBL" id="CAJQZP010001011">
    <property type="protein sequence ID" value="CAG5008235.1"/>
    <property type="molecule type" value="Genomic_DNA"/>
</dbReference>
<accession>A0A8S3X7Z4</accession>
<evidence type="ECO:0000256" key="1">
    <source>
        <dbReference type="SAM" id="MobiDB-lite"/>
    </source>
</evidence>
<protein>
    <submittedName>
        <fullName evidence="2">(apollo) hypothetical protein</fullName>
    </submittedName>
</protein>
<feature type="compositionally biased region" description="Low complexity" evidence="1">
    <location>
        <begin position="128"/>
        <end position="185"/>
    </location>
</feature>
<feature type="region of interest" description="Disordered" evidence="1">
    <location>
        <begin position="128"/>
        <end position="188"/>
    </location>
</feature>
<evidence type="ECO:0000313" key="2">
    <source>
        <dbReference type="EMBL" id="CAG5008235.1"/>
    </source>
</evidence>
<sequence>MELLFEALDAGKRVDVIYTDVSKALDQIPHDNILVRGRGKMVPLFSPKPYYGSPPQRRYDNGFAEGVSSRQRFANASRQFQSEYDFGKQPGSIEQETGTELQDKNQGSKIPLKSIVNSSNTNFTTTIETTTTTTTKPTTTATTTTETTTTTTTTKPTTTTTTTKTTSTNPTETTTTTNPNSPATADSTLNYQTNENVTKNNGNELEVAQAAEELERERSFLRGTSKRPKYLCRTTKSDHSGATLCLGRGRVCKQEKPQLSGTVRFRGTTRMYLSRSSRPMIPLPENNAYCFTNPESALCRTFI</sequence>
<feature type="compositionally biased region" description="Polar residues" evidence="1">
    <location>
        <begin position="92"/>
        <end position="108"/>
    </location>
</feature>
<proteinExistence type="predicted"/>
<comment type="caution">
    <text evidence="2">The sequence shown here is derived from an EMBL/GenBank/DDBJ whole genome shotgun (WGS) entry which is preliminary data.</text>
</comment>
<reference evidence="2" key="1">
    <citation type="submission" date="2021-04" db="EMBL/GenBank/DDBJ databases">
        <authorList>
            <person name="Tunstrom K."/>
        </authorList>
    </citation>
    <scope>NUCLEOTIDE SEQUENCE</scope>
</reference>
<dbReference type="OrthoDB" id="6932221at2759"/>
<name>A0A8S3X7Z4_PARAO</name>
<gene>
    <name evidence="2" type="ORF">PAPOLLO_LOCUS15042</name>
</gene>
<organism evidence="2 3">
    <name type="scientific">Parnassius apollo</name>
    <name type="common">Apollo butterfly</name>
    <name type="synonym">Papilio apollo</name>
    <dbReference type="NCBI Taxonomy" id="110799"/>
    <lineage>
        <taxon>Eukaryota</taxon>
        <taxon>Metazoa</taxon>
        <taxon>Ecdysozoa</taxon>
        <taxon>Arthropoda</taxon>
        <taxon>Hexapoda</taxon>
        <taxon>Insecta</taxon>
        <taxon>Pterygota</taxon>
        <taxon>Neoptera</taxon>
        <taxon>Endopterygota</taxon>
        <taxon>Lepidoptera</taxon>
        <taxon>Glossata</taxon>
        <taxon>Ditrysia</taxon>
        <taxon>Papilionoidea</taxon>
        <taxon>Papilionidae</taxon>
        <taxon>Parnassiinae</taxon>
        <taxon>Parnassini</taxon>
        <taxon>Parnassius</taxon>
        <taxon>Parnassius</taxon>
    </lineage>
</organism>
<feature type="region of interest" description="Disordered" evidence="1">
    <location>
        <begin position="82"/>
        <end position="111"/>
    </location>
</feature>
<dbReference type="AlphaFoldDB" id="A0A8S3X7Z4"/>
<dbReference type="Proteomes" id="UP000691718">
    <property type="component" value="Unassembled WGS sequence"/>
</dbReference>